<reference evidence="3 4" key="1">
    <citation type="submission" date="2018-11" db="EMBL/GenBank/DDBJ databases">
        <authorList>
            <person name="Zhou Z."/>
            <person name="Wang G."/>
        </authorList>
    </citation>
    <scope>NUCLEOTIDE SEQUENCE [LARGE SCALE GENOMIC DNA]</scope>
    <source>
        <strain evidence="3 4">KCTC42998</strain>
    </source>
</reference>
<dbReference type="InterPro" id="IPR053164">
    <property type="entry name" value="IS1016-like_transposase"/>
</dbReference>
<keyword evidence="4" id="KW-1185">Reference proteome</keyword>
<evidence type="ECO:0000313" key="3">
    <source>
        <dbReference type="EMBL" id="RRB15635.1"/>
    </source>
</evidence>
<gene>
    <name evidence="3" type="ORF">EHT87_11505</name>
</gene>
<dbReference type="InterPro" id="IPR024442">
    <property type="entry name" value="Transposase_Zn_ribbon"/>
</dbReference>
<name>A0A3P1CQS5_9BACT</name>
<dbReference type="InterPro" id="IPR024445">
    <property type="entry name" value="Tnp_ISXO2-like"/>
</dbReference>
<sequence length="318" mass="37102">MCKKKKINDLRDFDSFFELVNYFDTEEKCVQHLAQIRWNGKAQCPYCEHDHVYELKGKTRRWKCAECRQQFSVRVGTIFEDSKISLRKWFFAIYIATAHKKGISSHQLSRDLGVTQKTAWFMLQRIRLAFAPEDIQLTDEVEIDETFVGGKEKNKHESKRKPGTQGRSTKTKTPVLGIIQRDGKVFAVPVVDTKGKTILPIIRSKVEAGSKVYTDEFLTYRALGKDFEHSFVRHSADQYVDGEVHTNSMESFWALFKRGITGIYHHTSSKHLHFYVNEFTFRFNNREMSEGLRFDVYLANTNNKGITYKELINKEEAK</sequence>
<dbReference type="PANTHER" id="PTHR47163:SF2">
    <property type="entry name" value="SI:DKEY-17M8.2"/>
    <property type="match status" value="1"/>
</dbReference>
<dbReference type="PANTHER" id="PTHR47163">
    <property type="entry name" value="DDE_TNP_IS1595 DOMAIN-CONTAINING PROTEIN"/>
    <property type="match status" value="1"/>
</dbReference>
<dbReference type="Pfam" id="PF12762">
    <property type="entry name" value="DDE_Tnp_IS1595"/>
    <property type="match status" value="1"/>
</dbReference>
<organism evidence="3 4">
    <name type="scientific">Larkinella knui</name>
    <dbReference type="NCBI Taxonomy" id="2025310"/>
    <lineage>
        <taxon>Bacteria</taxon>
        <taxon>Pseudomonadati</taxon>
        <taxon>Bacteroidota</taxon>
        <taxon>Cytophagia</taxon>
        <taxon>Cytophagales</taxon>
        <taxon>Spirosomataceae</taxon>
        <taxon>Larkinella</taxon>
    </lineage>
</organism>
<dbReference type="EMBL" id="RQJP01000002">
    <property type="protein sequence ID" value="RRB15635.1"/>
    <property type="molecule type" value="Genomic_DNA"/>
</dbReference>
<evidence type="ECO:0000313" key="4">
    <source>
        <dbReference type="Proteomes" id="UP000274271"/>
    </source>
</evidence>
<accession>A0A3P1CQS5</accession>
<dbReference type="NCBIfam" id="NF033547">
    <property type="entry name" value="transpos_IS1595"/>
    <property type="match status" value="1"/>
</dbReference>
<dbReference type="Pfam" id="PF12760">
    <property type="entry name" value="Zn_ribbon_IS1595"/>
    <property type="match status" value="1"/>
</dbReference>
<dbReference type="Proteomes" id="UP000274271">
    <property type="component" value="Unassembled WGS sequence"/>
</dbReference>
<protein>
    <submittedName>
        <fullName evidence="3">IS1595 family transposase</fullName>
    </submittedName>
</protein>
<dbReference type="OrthoDB" id="9783459at2"/>
<comment type="caution">
    <text evidence="3">The sequence shown here is derived from an EMBL/GenBank/DDBJ whole genome shotgun (WGS) entry which is preliminary data.</text>
</comment>
<evidence type="ECO:0000259" key="2">
    <source>
        <dbReference type="SMART" id="SM01126"/>
    </source>
</evidence>
<dbReference type="SMART" id="SM01126">
    <property type="entry name" value="DDE_Tnp_IS1595"/>
    <property type="match status" value="1"/>
</dbReference>
<dbReference type="AlphaFoldDB" id="A0A3P1CQS5"/>
<feature type="region of interest" description="Disordered" evidence="1">
    <location>
        <begin position="148"/>
        <end position="170"/>
    </location>
</feature>
<feature type="domain" description="ISXO2-like transposase" evidence="2">
    <location>
        <begin position="136"/>
        <end position="284"/>
    </location>
</feature>
<evidence type="ECO:0000256" key="1">
    <source>
        <dbReference type="SAM" id="MobiDB-lite"/>
    </source>
</evidence>
<proteinExistence type="predicted"/>